<sequence>MFGFEAYSRQQDLQEALRRTQKLGGDTNTEKALLITKEEVLKQGIPGGAREGLPRVLVWLTDGVEPGDVQQVMAELRDEGVYVLAVSTGRGNYQVLRDVVSPPAEDHLHFVDIEDMSIITEDLRNAIIEIIRAKRLQVQDITSTSAELHWRPVLEGTGYYDIRFGPVHSGHAEGSMAGSGTDQSTAVDHYQRITRPGDSSSARLSNLRPDTTYNVTLIPRSNSDIFNTLHAVFTTQPEIQSPAQVTVSESTMTSVRVSWGPLQPESVQTYQVEYSTLPTGKLHVLTVNNRQNSTVLTNLQPGTQYLVTVSASYFSGKEKAMSVKACTQEVLPALADLHITTVGNDSVLVKWKGGAEGLRGYWLTWEGESVQSSRQRSTLYLPPHLLSTTLTHVPHNARVCVSPVYKSARGDGLCCTAHFGSAAFTWSHNL</sequence>
<comment type="caution">
    <text evidence="1">The sequence shown here is derived from an EMBL/GenBank/DDBJ whole genome shotgun (WGS) entry which is preliminary data.</text>
</comment>
<dbReference type="EMBL" id="CM040990">
    <property type="protein sequence ID" value="MCJ8741555.1"/>
    <property type="molecule type" value="Genomic_DNA"/>
</dbReference>
<proteinExistence type="predicted"/>
<keyword evidence="2" id="KW-1185">Reference proteome</keyword>
<gene>
    <name evidence="1" type="ORF">PDJAM_G00072050</name>
</gene>
<evidence type="ECO:0000313" key="1">
    <source>
        <dbReference type="EMBL" id="MCJ8741555.1"/>
    </source>
</evidence>
<dbReference type="Proteomes" id="UP000830395">
    <property type="component" value="Chromosome 16"/>
</dbReference>
<organism evidence="1 2">
    <name type="scientific">Pangasius djambal</name>
    <dbReference type="NCBI Taxonomy" id="1691987"/>
    <lineage>
        <taxon>Eukaryota</taxon>
        <taxon>Metazoa</taxon>
        <taxon>Chordata</taxon>
        <taxon>Craniata</taxon>
        <taxon>Vertebrata</taxon>
        <taxon>Euteleostomi</taxon>
        <taxon>Actinopterygii</taxon>
        <taxon>Neopterygii</taxon>
        <taxon>Teleostei</taxon>
        <taxon>Ostariophysi</taxon>
        <taxon>Siluriformes</taxon>
        <taxon>Pangasiidae</taxon>
        <taxon>Pangasius</taxon>
    </lineage>
</organism>
<name>A0ACC5Z125_9TELE</name>
<accession>A0ACC5Z125</accession>
<protein>
    <submittedName>
        <fullName evidence="1">Uncharacterized protein</fullName>
    </submittedName>
</protein>
<evidence type="ECO:0000313" key="2">
    <source>
        <dbReference type="Proteomes" id="UP000830395"/>
    </source>
</evidence>
<reference evidence="1" key="1">
    <citation type="submission" date="2020-02" db="EMBL/GenBank/DDBJ databases">
        <title>Genome sequencing of the panga catfish, Pangasius djambal.</title>
        <authorList>
            <person name="Wen M."/>
            <person name="Zahm M."/>
            <person name="Roques C."/>
            <person name="Cabau C."/>
            <person name="Klopp C."/>
            <person name="Donnadieu C."/>
            <person name="Jouanno E."/>
            <person name="Avarre J.-C."/>
            <person name="Campet M."/>
            <person name="Ha T."/>
            <person name="Dugue R."/>
            <person name="Lampietro C."/>
            <person name="Louis A."/>
            <person name="Herpin A."/>
            <person name="Echchiki A."/>
            <person name="Berthelot C."/>
            <person name="Parey E."/>
            <person name="Roest-Crollius H."/>
            <person name="Braasch I."/>
            <person name="Postlethwait J.H."/>
            <person name="Bobe J."/>
            <person name="Montfort J."/>
            <person name="Bouchez O."/>
            <person name="Begum T."/>
            <person name="Schartl M."/>
            <person name="Gustiano R."/>
            <person name="Guiguen Y."/>
        </authorList>
    </citation>
    <scope>NUCLEOTIDE SEQUENCE</scope>
    <source>
        <strain evidence="1">Pdj_M5554</strain>
    </source>
</reference>